<dbReference type="OrthoDB" id="7431909at2"/>
<dbReference type="InterPro" id="IPR011990">
    <property type="entry name" value="TPR-like_helical_dom_sf"/>
</dbReference>
<organism evidence="1 2">
    <name type="scientific">Pelagibacterium lentulum</name>
    <dbReference type="NCBI Taxonomy" id="2029865"/>
    <lineage>
        <taxon>Bacteria</taxon>
        <taxon>Pseudomonadati</taxon>
        <taxon>Pseudomonadota</taxon>
        <taxon>Alphaproteobacteria</taxon>
        <taxon>Hyphomicrobiales</taxon>
        <taxon>Devosiaceae</taxon>
        <taxon>Pelagibacterium</taxon>
    </lineage>
</organism>
<evidence type="ECO:0000313" key="2">
    <source>
        <dbReference type="Proteomes" id="UP000596977"/>
    </source>
</evidence>
<dbReference type="Proteomes" id="UP000596977">
    <property type="component" value="Unassembled WGS sequence"/>
</dbReference>
<evidence type="ECO:0008006" key="3">
    <source>
        <dbReference type="Google" id="ProtNLM"/>
    </source>
</evidence>
<reference evidence="1 2" key="1">
    <citation type="journal article" date="2014" name="Int. J. Syst. Evol. Microbiol.">
        <title>Complete genome sequence of Corynebacterium casei LMG S-19264T (=DSM 44701T), isolated from a smear-ripened cheese.</title>
        <authorList>
            <consortium name="US DOE Joint Genome Institute (JGI-PGF)"/>
            <person name="Walter F."/>
            <person name="Albersmeier A."/>
            <person name="Kalinowski J."/>
            <person name="Ruckert C."/>
        </authorList>
    </citation>
    <scope>NUCLEOTIDE SEQUENCE [LARGE SCALE GENOMIC DNA]</scope>
    <source>
        <strain evidence="1 2">CGMCC 1.15896</strain>
    </source>
</reference>
<dbReference type="SUPFAM" id="SSF48452">
    <property type="entry name" value="TPR-like"/>
    <property type="match status" value="1"/>
</dbReference>
<evidence type="ECO:0000313" key="1">
    <source>
        <dbReference type="EMBL" id="GGA47772.1"/>
    </source>
</evidence>
<comment type="caution">
    <text evidence="1">The sequence shown here is derived from an EMBL/GenBank/DDBJ whole genome shotgun (WGS) entry which is preliminary data.</text>
</comment>
<dbReference type="RefSeq" id="WP_127070856.1">
    <property type="nucleotide sequence ID" value="NZ_RZMW01000007.1"/>
</dbReference>
<dbReference type="Gene3D" id="1.25.40.10">
    <property type="entry name" value="Tetratricopeptide repeat domain"/>
    <property type="match status" value="1"/>
</dbReference>
<gene>
    <name evidence="1" type="ORF">GCM10011499_17020</name>
</gene>
<dbReference type="AlphaFoldDB" id="A0A916RAV9"/>
<name>A0A916RAV9_9HYPH</name>
<keyword evidence="2" id="KW-1185">Reference proteome</keyword>
<sequence>MLMMTQNGATFISRPMRRIAWAVVMLFMLLTSASVVKAQERFELEVQNHETFGRLIVNFPDRMALPGYQVSSENGVLAITFDEALRGILPDVPLALGNYVSVARIDPGATGIRMGLRGPIQVNTIEAGEALYIDLLPPNWVGLPPSLPPEVIARLSERAEEAARLAEERRRAELVEEFNPLAKVRVGRHPTFARVIFDWNVGSQAEFVQNGTEASIKFDWPVPIDLYAVLSDMPAEIVSVENSVNPSGSFINLELAPDVVARFYEESPAQFILDIDVPDAAQTVVDARDLARNTPISSNRSDSLVIPAALNGSGSPAIDPEPQAVVQPYVDVVGTSVRVVFPFRRDTASAVFRRGNVVWMLFDTNAQVQAPGRDPVYDSLIADFAVHQSGGAQVIRMEMTEDRLATLGSEGRAWVLSLGDVLLNATVPIALERRQNSTGLFEMTADLERPSRVHHLRDPDVGDILEVVTAYPPARGIVRDFRYVDFTAPRSAHGLVIRPNHDEIEVSIDRNLAVISAKEGLTLSAVQASQFRLPEEPQNATMDLLNAYVTQPEQFAPRRDEILARVTVAQGRELDRARQQLAEFYIANNLAHEALGILRVMGDEQRPVDRPEAVLIAQGAANALAGRSQEAIAALTSNSVRFEPDAMLWRAIARSEMGDYEAARMDAIGAEQIVKSYPNWVGARFALAGARAAIMAEDVSTASRFLASATLPQLTRDQAAQYQLLTGMLDELQGRDLDAIESYGRVITADRRPTTTQAVLRTMSVLDRMERLDVARAVDTLSVQAAIWRGDRTELAVLELLTRLQYRNGDYRDAFQITRDAAARHPDSPVLSTMLDNARTEFASLYLDGAADGMDAVEALGIYYDYRHLTPPGSQGDLMIRNLAGRLIKVDLLHQAAELLEYQIDNRLQGAARAQVAADLAVVHIANRAPQKALDALYRSRIANLPPALERQRRVLEARALVDARRHDLALDILQSVEGRDADMLRIDAYWNGQRYQQAAELIERVYLDDLRRGALSPVARANLVKAAVGYVMAGDMIGLSRLNGRYADALSTTPEWPLFAYVSESVEITEREFREIARQIASTDSLNAFLNAYRDLYTAENAITPIRAARVAEAS</sequence>
<protein>
    <recommendedName>
        <fullName evidence="3">Tetratricopeptide repeat-containing protein</fullName>
    </recommendedName>
</protein>
<accession>A0A916RAV9</accession>
<proteinExistence type="predicted"/>
<dbReference type="EMBL" id="BMKB01000002">
    <property type="protein sequence ID" value="GGA47772.1"/>
    <property type="molecule type" value="Genomic_DNA"/>
</dbReference>